<dbReference type="InterPro" id="IPR016538">
    <property type="entry name" value="UCP008292"/>
</dbReference>
<dbReference type="Gene3D" id="3.60.21.10">
    <property type="match status" value="1"/>
</dbReference>
<dbReference type="InterPro" id="IPR051158">
    <property type="entry name" value="Metallophosphoesterase_sf"/>
</dbReference>
<evidence type="ECO:0000256" key="2">
    <source>
        <dbReference type="ARBA" id="ARBA00022801"/>
    </source>
</evidence>
<dbReference type="InterPro" id="IPR004843">
    <property type="entry name" value="Calcineurin-like_PHP"/>
</dbReference>
<dbReference type="EMBL" id="JBIAMX010000008">
    <property type="protein sequence ID" value="MFF0544329.1"/>
    <property type="molecule type" value="Genomic_DNA"/>
</dbReference>
<gene>
    <name evidence="4" type="ORF">ACFYTF_15975</name>
</gene>
<dbReference type="PANTHER" id="PTHR31302">
    <property type="entry name" value="TRANSMEMBRANE PROTEIN WITH METALLOPHOSPHOESTERASE DOMAIN-RELATED"/>
    <property type="match status" value="1"/>
</dbReference>
<organism evidence="4 5">
    <name type="scientific">Nocardia thailandica</name>
    <dbReference type="NCBI Taxonomy" id="257275"/>
    <lineage>
        <taxon>Bacteria</taxon>
        <taxon>Bacillati</taxon>
        <taxon>Actinomycetota</taxon>
        <taxon>Actinomycetes</taxon>
        <taxon>Mycobacteriales</taxon>
        <taxon>Nocardiaceae</taxon>
        <taxon>Nocardia</taxon>
    </lineage>
</organism>
<accession>A0ABW6PPJ5</accession>
<evidence type="ECO:0000256" key="1">
    <source>
        <dbReference type="ARBA" id="ARBA00022723"/>
    </source>
</evidence>
<dbReference type="PANTHER" id="PTHR31302:SF31">
    <property type="entry name" value="PHOSPHODIESTERASE YAEI"/>
    <property type="match status" value="1"/>
</dbReference>
<evidence type="ECO:0000313" key="4">
    <source>
        <dbReference type="EMBL" id="MFF0544329.1"/>
    </source>
</evidence>
<keyword evidence="1" id="KW-0479">Metal-binding</keyword>
<dbReference type="PIRSF" id="PIRSF008292">
    <property type="entry name" value="UCP008292"/>
    <property type="match status" value="1"/>
</dbReference>
<reference evidence="4 5" key="1">
    <citation type="submission" date="2024-10" db="EMBL/GenBank/DDBJ databases">
        <title>The Natural Products Discovery Center: Release of the First 8490 Sequenced Strains for Exploring Actinobacteria Biosynthetic Diversity.</title>
        <authorList>
            <person name="Kalkreuter E."/>
            <person name="Kautsar S.A."/>
            <person name="Yang D."/>
            <person name="Bader C.D."/>
            <person name="Teijaro C.N."/>
            <person name="Fluegel L."/>
            <person name="Davis C.M."/>
            <person name="Simpson J.R."/>
            <person name="Lauterbach L."/>
            <person name="Steele A.D."/>
            <person name="Gui C."/>
            <person name="Meng S."/>
            <person name="Li G."/>
            <person name="Viehrig K."/>
            <person name="Ye F."/>
            <person name="Su P."/>
            <person name="Kiefer A.F."/>
            <person name="Nichols A."/>
            <person name="Cepeda A.J."/>
            <person name="Yan W."/>
            <person name="Fan B."/>
            <person name="Jiang Y."/>
            <person name="Adhikari A."/>
            <person name="Zheng C.-J."/>
            <person name="Schuster L."/>
            <person name="Cowan T.M."/>
            <person name="Smanski M.J."/>
            <person name="Chevrette M.G."/>
            <person name="De Carvalho L.P.S."/>
            <person name="Shen B."/>
        </authorList>
    </citation>
    <scope>NUCLEOTIDE SEQUENCE [LARGE SCALE GENOMIC DNA]</scope>
    <source>
        <strain evidence="4 5">NPDC004045</strain>
    </source>
</reference>
<evidence type="ECO:0000259" key="3">
    <source>
        <dbReference type="Pfam" id="PF00149"/>
    </source>
</evidence>
<dbReference type="Pfam" id="PF00149">
    <property type="entry name" value="Metallophos"/>
    <property type="match status" value="1"/>
</dbReference>
<keyword evidence="5" id="KW-1185">Reference proteome</keyword>
<evidence type="ECO:0000313" key="5">
    <source>
        <dbReference type="Proteomes" id="UP001601444"/>
    </source>
</evidence>
<dbReference type="Proteomes" id="UP001601444">
    <property type="component" value="Unassembled WGS sequence"/>
</dbReference>
<sequence>MGNSVAVRVAAVADLHMRPEVAGRFRPDLLRLGEHADLLLLAGDLTEGGTLAQAELLCAELADLPVPAVAVLGNHDHDRALGYRIAAALSALGVTVLDGDSVVLELAGRRIGIAGVMGGSGGFPGHPGDPDSASPGHRERMLRGPVDAARLAAVLGTLDCDTRVALTHFSPVVGTLAGEPVKIYPGLGCHALAEAIDAGGVTLAVHGHAHGGTETARTAGGVEVRNVAHPVLRRSYAIYEI</sequence>
<dbReference type="RefSeq" id="WP_387700896.1">
    <property type="nucleotide sequence ID" value="NZ_JBIAMX010000008.1"/>
</dbReference>
<feature type="domain" description="Calcineurin-like phosphoesterase" evidence="3">
    <location>
        <begin position="8"/>
        <end position="211"/>
    </location>
</feature>
<proteinExistence type="predicted"/>
<protein>
    <submittedName>
        <fullName evidence="4">Metallophosphoesterase</fullName>
    </submittedName>
</protein>
<keyword evidence="2" id="KW-0378">Hydrolase</keyword>
<dbReference type="InterPro" id="IPR029052">
    <property type="entry name" value="Metallo-depent_PP-like"/>
</dbReference>
<name>A0ABW6PPJ5_9NOCA</name>
<dbReference type="SUPFAM" id="SSF56300">
    <property type="entry name" value="Metallo-dependent phosphatases"/>
    <property type="match status" value="1"/>
</dbReference>
<comment type="caution">
    <text evidence="4">The sequence shown here is derived from an EMBL/GenBank/DDBJ whole genome shotgun (WGS) entry which is preliminary data.</text>
</comment>